<proteinExistence type="predicted"/>
<evidence type="ECO:0000313" key="1">
    <source>
        <dbReference type="Proteomes" id="UP000887579"/>
    </source>
</evidence>
<dbReference type="WBParaSite" id="ES5_v2.g16346.t1">
    <property type="protein sequence ID" value="ES5_v2.g16346.t1"/>
    <property type="gene ID" value="ES5_v2.g16346"/>
</dbReference>
<sequence>MNGHLASIHDGFTNAILTSESSKFFHDSTTVDFWIGLNSLMTPGNWSWTDNTPFDFKDWSPSEPQNLSMSCSAVTIHNGYWASSDCFKTKPFVCEISAPVTTTTTTTPSYPTYMNCTEGWLYFEPTHSCYGLDGYGNVIAYWGGAEQYCESFGAHLFSLHSYDEMKFLSTIAGFIGGSPWTGLTSNYNEDLWKWSDGSPFDYRPWAFGYPNRNVSSCAALNYNLNGLYDDDCRGRKNIICKKPAV</sequence>
<accession>A0AC34FHA5</accession>
<name>A0AC34FHA5_9BILA</name>
<reference evidence="2" key="1">
    <citation type="submission" date="2022-11" db="UniProtKB">
        <authorList>
            <consortium name="WormBaseParasite"/>
        </authorList>
    </citation>
    <scope>IDENTIFICATION</scope>
</reference>
<evidence type="ECO:0000313" key="2">
    <source>
        <dbReference type="WBParaSite" id="ES5_v2.g16346.t1"/>
    </source>
</evidence>
<dbReference type="Proteomes" id="UP000887579">
    <property type="component" value="Unplaced"/>
</dbReference>
<protein>
    <submittedName>
        <fullName evidence="2">C-type lectin domain-containing protein</fullName>
    </submittedName>
</protein>
<organism evidence="1 2">
    <name type="scientific">Panagrolaimus sp. ES5</name>
    <dbReference type="NCBI Taxonomy" id="591445"/>
    <lineage>
        <taxon>Eukaryota</taxon>
        <taxon>Metazoa</taxon>
        <taxon>Ecdysozoa</taxon>
        <taxon>Nematoda</taxon>
        <taxon>Chromadorea</taxon>
        <taxon>Rhabditida</taxon>
        <taxon>Tylenchina</taxon>
        <taxon>Panagrolaimomorpha</taxon>
        <taxon>Panagrolaimoidea</taxon>
        <taxon>Panagrolaimidae</taxon>
        <taxon>Panagrolaimus</taxon>
    </lineage>
</organism>